<dbReference type="EMBL" id="JBHUEA010000014">
    <property type="protein sequence ID" value="MFD1721891.1"/>
    <property type="molecule type" value="Genomic_DNA"/>
</dbReference>
<organism evidence="1 2">
    <name type="scientific">Amnibacterium endophyticum</name>
    <dbReference type="NCBI Taxonomy" id="2109337"/>
    <lineage>
        <taxon>Bacteria</taxon>
        <taxon>Bacillati</taxon>
        <taxon>Actinomycetota</taxon>
        <taxon>Actinomycetes</taxon>
        <taxon>Micrococcales</taxon>
        <taxon>Microbacteriaceae</taxon>
        <taxon>Amnibacterium</taxon>
    </lineage>
</organism>
<keyword evidence="2" id="KW-1185">Reference proteome</keyword>
<reference evidence="2" key="1">
    <citation type="journal article" date="2019" name="Int. J. Syst. Evol. Microbiol.">
        <title>The Global Catalogue of Microorganisms (GCM) 10K type strain sequencing project: providing services to taxonomists for standard genome sequencing and annotation.</title>
        <authorList>
            <consortium name="The Broad Institute Genomics Platform"/>
            <consortium name="The Broad Institute Genome Sequencing Center for Infectious Disease"/>
            <person name="Wu L."/>
            <person name="Ma J."/>
        </authorList>
    </citation>
    <scope>NUCLEOTIDE SEQUENCE [LARGE SCALE GENOMIC DNA]</scope>
    <source>
        <strain evidence="2">CGMCC 1.12471</strain>
    </source>
</reference>
<dbReference type="Pfam" id="PF18143">
    <property type="entry name" value="HAD_SAK_2"/>
    <property type="match status" value="1"/>
</dbReference>
<evidence type="ECO:0000313" key="1">
    <source>
        <dbReference type="EMBL" id="MFD1721891.1"/>
    </source>
</evidence>
<dbReference type="Proteomes" id="UP001597347">
    <property type="component" value="Unassembled WGS sequence"/>
</dbReference>
<proteinExistence type="predicted"/>
<gene>
    <name evidence="1" type="ORF">ACFSBI_10035</name>
</gene>
<comment type="caution">
    <text evidence="1">The sequence shown here is derived from an EMBL/GenBank/DDBJ whole genome shotgun (WGS) entry which is preliminary data.</text>
</comment>
<sequence>MSASTGAVVLLDVDGVVNPLWRPGAAATRMRIDAAVGARVRRLAGLAEVVWATTWDAGTRATITATFGLPAFRAATAQDPFVRPLSPNLPAVSAWLTVHEPPGGWRAVAWIDDELEGDARAWAREQPFLVQLVRPDPVQGLQDAHVDLVEQFLAAGA</sequence>
<protein>
    <submittedName>
        <fullName evidence="1">HAD domain-containing protein</fullName>
    </submittedName>
</protein>
<name>A0ABW4LEX8_9MICO</name>
<accession>A0ABW4LEX8</accession>
<evidence type="ECO:0000313" key="2">
    <source>
        <dbReference type="Proteomes" id="UP001597347"/>
    </source>
</evidence>
<dbReference type="RefSeq" id="WP_377934529.1">
    <property type="nucleotide sequence ID" value="NZ_JBHUEA010000014.1"/>
</dbReference>